<dbReference type="GO" id="GO:0006508">
    <property type="term" value="P:proteolysis"/>
    <property type="evidence" value="ECO:0007669"/>
    <property type="project" value="UniProtKB-KW"/>
</dbReference>
<feature type="transmembrane region" description="Helical" evidence="2">
    <location>
        <begin position="81"/>
        <end position="103"/>
    </location>
</feature>
<evidence type="ECO:0000259" key="3">
    <source>
        <dbReference type="Pfam" id="PF02517"/>
    </source>
</evidence>
<keyword evidence="4" id="KW-0378">Hydrolase</keyword>
<keyword evidence="2" id="KW-0472">Membrane</keyword>
<name>A0A4Z0JAC4_9LACO</name>
<proteinExistence type="inferred from homology"/>
<feature type="domain" description="CAAX prenyl protease 2/Lysostaphin resistance protein A-like" evidence="3">
    <location>
        <begin position="118"/>
        <end position="215"/>
    </location>
</feature>
<evidence type="ECO:0000313" key="5">
    <source>
        <dbReference type="Proteomes" id="UP000297348"/>
    </source>
</evidence>
<organism evidence="4 5">
    <name type="scientific">Levilactobacillus suantsaiihabitans</name>
    <dbReference type="NCBI Taxonomy" id="2487722"/>
    <lineage>
        <taxon>Bacteria</taxon>
        <taxon>Bacillati</taxon>
        <taxon>Bacillota</taxon>
        <taxon>Bacilli</taxon>
        <taxon>Lactobacillales</taxon>
        <taxon>Lactobacillaceae</taxon>
        <taxon>Levilactobacillus</taxon>
    </lineage>
</organism>
<gene>
    <name evidence="4" type="ORF">EGT51_06390</name>
</gene>
<dbReference type="InterPro" id="IPR003675">
    <property type="entry name" value="Rce1/LyrA-like_dom"/>
</dbReference>
<keyword evidence="4" id="KW-0482">Metalloprotease</keyword>
<reference evidence="4 5" key="1">
    <citation type="submission" date="2018-10" db="EMBL/GenBank/DDBJ databases">
        <title>Lactobacillus sp. R7 and Lactobacillus sp. R19 isolated from fermented mustard green product of Taiwan.</title>
        <authorList>
            <person name="Lin S.-T."/>
        </authorList>
    </citation>
    <scope>NUCLEOTIDE SEQUENCE [LARGE SCALE GENOMIC DNA]</scope>
    <source>
        <strain evidence="4 5">BCRC 81129</strain>
    </source>
</reference>
<keyword evidence="2" id="KW-0812">Transmembrane</keyword>
<dbReference type="OrthoDB" id="1437285at2"/>
<feature type="transmembrane region" description="Helical" evidence="2">
    <location>
        <begin position="12"/>
        <end position="32"/>
    </location>
</feature>
<evidence type="ECO:0000256" key="2">
    <source>
        <dbReference type="SAM" id="Phobius"/>
    </source>
</evidence>
<evidence type="ECO:0000256" key="1">
    <source>
        <dbReference type="ARBA" id="ARBA00009067"/>
    </source>
</evidence>
<dbReference type="InterPro" id="IPR052710">
    <property type="entry name" value="CAAX_protease"/>
</dbReference>
<keyword evidence="4" id="KW-0645">Protease</keyword>
<comment type="similarity">
    <text evidence="1">Belongs to the UPF0177 family.</text>
</comment>
<feature type="transmembrane region" description="Helical" evidence="2">
    <location>
        <begin position="44"/>
        <end position="61"/>
    </location>
</feature>
<comment type="caution">
    <text evidence="4">The sequence shown here is derived from an EMBL/GenBank/DDBJ whole genome shotgun (WGS) entry which is preliminary data.</text>
</comment>
<dbReference type="PANTHER" id="PTHR36435">
    <property type="entry name" value="SLR1288 PROTEIN"/>
    <property type="match status" value="1"/>
</dbReference>
<keyword evidence="2" id="KW-1133">Transmembrane helix</keyword>
<dbReference type="Proteomes" id="UP000297348">
    <property type="component" value="Unassembled WGS sequence"/>
</dbReference>
<dbReference type="AlphaFoldDB" id="A0A4Z0JAC4"/>
<dbReference type="PANTHER" id="PTHR36435:SF1">
    <property type="entry name" value="CAAX AMINO TERMINAL PROTEASE FAMILY PROTEIN"/>
    <property type="match status" value="1"/>
</dbReference>
<sequence length="221" mass="25339">MSEPVSNRRLGGQFVVFWLIWLIVQIGLNTPIEHHLSGWPQELLLDAIKLLVWLGAAWWLLRHAQPGNLSLSNAEQWRPAWRFAAGYLVWGIIVVYLLAQFWVVHHGLTVAANFKPQFWGRYFLVVGVTEEYLFRGYFFNALLQKFSLGKANVIQALAFASMHIPRYLTTVPAMSVGVWISNLLSVFILGLLFGWLYARSRSLWPGIVTHMTWDILVTLFG</sequence>
<accession>A0A4Z0JAC4</accession>
<dbReference type="RefSeq" id="WP_135367911.1">
    <property type="nucleotide sequence ID" value="NZ_RKLX01000008.1"/>
</dbReference>
<dbReference type="GO" id="GO:0080120">
    <property type="term" value="P:CAAX-box protein maturation"/>
    <property type="evidence" value="ECO:0007669"/>
    <property type="project" value="UniProtKB-ARBA"/>
</dbReference>
<feature type="transmembrane region" description="Helical" evidence="2">
    <location>
        <begin position="118"/>
        <end position="134"/>
    </location>
</feature>
<dbReference type="EMBL" id="RKLX01000008">
    <property type="protein sequence ID" value="TGD19022.1"/>
    <property type="molecule type" value="Genomic_DNA"/>
</dbReference>
<dbReference type="Pfam" id="PF02517">
    <property type="entry name" value="Rce1-like"/>
    <property type="match status" value="1"/>
</dbReference>
<dbReference type="GO" id="GO:0004175">
    <property type="term" value="F:endopeptidase activity"/>
    <property type="evidence" value="ECO:0007669"/>
    <property type="project" value="UniProtKB-ARBA"/>
</dbReference>
<evidence type="ECO:0000313" key="4">
    <source>
        <dbReference type="EMBL" id="TGD19022.1"/>
    </source>
</evidence>
<feature type="transmembrane region" description="Helical" evidence="2">
    <location>
        <begin position="176"/>
        <end position="198"/>
    </location>
</feature>
<dbReference type="GO" id="GO:0008237">
    <property type="term" value="F:metallopeptidase activity"/>
    <property type="evidence" value="ECO:0007669"/>
    <property type="project" value="UniProtKB-KW"/>
</dbReference>
<keyword evidence="5" id="KW-1185">Reference proteome</keyword>
<protein>
    <submittedName>
        <fullName evidence="4">CPBP family intramembrane metalloprotease</fullName>
    </submittedName>
</protein>